<dbReference type="GO" id="GO:0006412">
    <property type="term" value="P:translation"/>
    <property type="evidence" value="ECO:0007669"/>
    <property type="project" value="InterPro"/>
</dbReference>
<keyword evidence="2" id="KW-0699">rRNA-binding</keyword>
<dbReference type="Pfam" id="PF01479">
    <property type="entry name" value="S4"/>
    <property type="match status" value="1"/>
</dbReference>
<dbReference type="PANTHER" id="PTHR11831">
    <property type="entry name" value="30S 40S RIBOSOMAL PROTEIN"/>
    <property type="match status" value="1"/>
</dbReference>
<dbReference type="InterPro" id="IPR001912">
    <property type="entry name" value="Ribosomal_uS4_N"/>
</dbReference>
<dbReference type="InterPro" id="IPR036986">
    <property type="entry name" value="S4_RNA-bd_sf"/>
</dbReference>
<sequence>MKTGPRYKIAKRLGASVFEKTQTQKFAIAEERSAKNRRGRRRRGPSSYGKQLLEKQKVRVTYGVTEKQFGNYIKKATVSHATTPAEALHASLELRLDNVAWRIGLAPTRRAARQLVAHGHLTVNGRKTTIPSRAINVNDRIAVREGSKSRVLFADFGERFMERTLPTWLSWNPKTMEGGVQEIPTMESADPAGDLHTVLSFYSR</sequence>
<evidence type="ECO:0000256" key="6">
    <source>
        <dbReference type="SAM" id="MobiDB-lite"/>
    </source>
</evidence>
<evidence type="ECO:0000256" key="1">
    <source>
        <dbReference type="ARBA" id="ARBA00007465"/>
    </source>
</evidence>
<dbReference type="GO" id="GO:0003735">
    <property type="term" value="F:structural constituent of ribosome"/>
    <property type="evidence" value="ECO:0007669"/>
    <property type="project" value="InterPro"/>
</dbReference>
<proteinExistence type="inferred from homology"/>
<feature type="compositionally biased region" description="Basic residues" evidence="6">
    <location>
        <begin position="35"/>
        <end position="44"/>
    </location>
</feature>
<dbReference type="PROSITE" id="PS50889">
    <property type="entry name" value="S4"/>
    <property type="match status" value="1"/>
</dbReference>
<dbReference type="HAMAP" id="MF_01306_B">
    <property type="entry name" value="Ribosomal_uS4_B"/>
    <property type="match status" value="1"/>
</dbReference>
<evidence type="ECO:0000256" key="3">
    <source>
        <dbReference type="ARBA" id="ARBA00022884"/>
    </source>
</evidence>
<feature type="domain" description="RNA-binding S4" evidence="7">
    <location>
        <begin position="94"/>
        <end position="158"/>
    </location>
</feature>
<evidence type="ECO:0000313" key="9">
    <source>
        <dbReference type="EMBL" id="VAW32214.1"/>
    </source>
</evidence>
<accession>A0A3B0VKN5</accession>
<keyword evidence="3" id="KW-0694">RNA-binding</keyword>
<dbReference type="SMART" id="SM01390">
    <property type="entry name" value="Ribosomal_S4"/>
    <property type="match status" value="1"/>
</dbReference>
<dbReference type="InterPro" id="IPR022801">
    <property type="entry name" value="Ribosomal_uS4"/>
</dbReference>
<dbReference type="PANTHER" id="PTHR11831:SF4">
    <property type="entry name" value="SMALL RIBOSOMAL SUBUNIT PROTEIN US4M"/>
    <property type="match status" value="1"/>
</dbReference>
<dbReference type="GO" id="GO:0015935">
    <property type="term" value="C:small ribosomal subunit"/>
    <property type="evidence" value="ECO:0007669"/>
    <property type="project" value="InterPro"/>
</dbReference>
<keyword evidence="5" id="KW-0687">Ribonucleoprotein</keyword>
<protein>
    <submittedName>
        <fullName evidence="9">SSU ribosomal protein S4p (S9e) @ SSU ribosomal protein S4p (S9e), zinc-independent</fullName>
    </submittedName>
</protein>
<dbReference type="Gene3D" id="1.10.1050.10">
    <property type="entry name" value="Ribosomal Protein S4 Delta 41, Chain A, domain 1"/>
    <property type="match status" value="1"/>
</dbReference>
<organism evidence="9">
    <name type="scientific">hydrothermal vent metagenome</name>
    <dbReference type="NCBI Taxonomy" id="652676"/>
    <lineage>
        <taxon>unclassified sequences</taxon>
        <taxon>metagenomes</taxon>
        <taxon>ecological metagenomes</taxon>
    </lineage>
</organism>
<dbReference type="EMBL" id="UOEV01000029">
    <property type="protein sequence ID" value="VAW32214.1"/>
    <property type="molecule type" value="Genomic_DNA"/>
</dbReference>
<dbReference type="CDD" id="cd00165">
    <property type="entry name" value="S4"/>
    <property type="match status" value="1"/>
</dbReference>
<keyword evidence="4 9" id="KW-0689">Ribosomal protein</keyword>
<evidence type="ECO:0000256" key="2">
    <source>
        <dbReference type="ARBA" id="ARBA00022730"/>
    </source>
</evidence>
<dbReference type="InterPro" id="IPR005709">
    <property type="entry name" value="Ribosomal_uS4_bac-type"/>
</dbReference>
<dbReference type="FunFam" id="3.10.290.10:FF:000001">
    <property type="entry name" value="30S ribosomal protein S4"/>
    <property type="match status" value="1"/>
</dbReference>
<evidence type="ECO:0000259" key="7">
    <source>
        <dbReference type="SMART" id="SM00363"/>
    </source>
</evidence>
<feature type="region of interest" description="Disordered" evidence="6">
    <location>
        <begin position="32"/>
        <end position="51"/>
    </location>
</feature>
<dbReference type="SUPFAM" id="SSF55174">
    <property type="entry name" value="Alpha-L RNA-binding motif"/>
    <property type="match status" value="1"/>
</dbReference>
<dbReference type="AlphaFoldDB" id="A0A3B0VKN5"/>
<gene>
    <name evidence="9" type="ORF">MNBD_CPR01-425</name>
</gene>
<dbReference type="SMART" id="SM00363">
    <property type="entry name" value="S4"/>
    <property type="match status" value="1"/>
</dbReference>
<evidence type="ECO:0000256" key="5">
    <source>
        <dbReference type="ARBA" id="ARBA00023274"/>
    </source>
</evidence>
<evidence type="ECO:0000259" key="8">
    <source>
        <dbReference type="SMART" id="SM01390"/>
    </source>
</evidence>
<comment type="similarity">
    <text evidence="1">Belongs to the universal ribosomal protein uS4 family.</text>
</comment>
<dbReference type="GO" id="GO:0019843">
    <property type="term" value="F:rRNA binding"/>
    <property type="evidence" value="ECO:0007669"/>
    <property type="project" value="UniProtKB-KW"/>
</dbReference>
<dbReference type="Gene3D" id="3.10.290.10">
    <property type="entry name" value="RNA-binding S4 domain"/>
    <property type="match status" value="1"/>
</dbReference>
<reference evidence="9" key="1">
    <citation type="submission" date="2018-06" db="EMBL/GenBank/DDBJ databases">
        <authorList>
            <person name="Zhirakovskaya E."/>
        </authorList>
    </citation>
    <scope>NUCLEOTIDE SEQUENCE</scope>
</reference>
<evidence type="ECO:0000256" key="4">
    <source>
        <dbReference type="ARBA" id="ARBA00022980"/>
    </source>
</evidence>
<feature type="domain" description="Small ribosomal subunit protein uS4 N-terminal" evidence="8">
    <location>
        <begin position="1"/>
        <end position="93"/>
    </location>
</feature>
<name>A0A3B0VKN5_9ZZZZ</name>
<dbReference type="NCBIfam" id="NF003717">
    <property type="entry name" value="PRK05327.1"/>
    <property type="match status" value="1"/>
</dbReference>
<dbReference type="InterPro" id="IPR002942">
    <property type="entry name" value="S4_RNA-bd"/>
</dbReference>
<dbReference type="Pfam" id="PF00163">
    <property type="entry name" value="Ribosomal_S4"/>
    <property type="match status" value="1"/>
</dbReference>
<dbReference type="GO" id="GO:0042274">
    <property type="term" value="P:ribosomal small subunit biogenesis"/>
    <property type="evidence" value="ECO:0007669"/>
    <property type="project" value="TreeGrafter"/>
</dbReference>